<dbReference type="PANTHER" id="PTHR35828">
    <property type="entry name" value="OS08G0203800 PROTEIN-RELATED"/>
    <property type="match status" value="1"/>
</dbReference>
<dbReference type="PANTHER" id="PTHR35828:SF23">
    <property type="entry name" value="F-BOX DOMAIN-CONTAINING PROTEIN"/>
    <property type="match status" value="1"/>
</dbReference>
<feature type="domain" description="DUF7595" evidence="1">
    <location>
        <begin position="163"/>
        <end position="311"/>
    </location>
</feature>
<accession>A0A811N7B8</accession>
<protein>
    <recommendedName>
        <fullName evidence="1">DUF7595 domain-containing protein</fullName>
    </recommendedName>
</protein>
<name>A0A811N7B8_9POAL</name>
<dbReference type="AlphaFoldDB" id="A0A811N7B8"/>
<gene>
    <name evidence="2" type="ORF">NCGR_LOCUS10945</name>
</gene>
<dbReference type="Pfam" id="PF24523">
    <property type="entry name" value="DUF7595"/>
    <property type="match status" value="1"/>
</dbReference>
<evidence type="ECO:0000313" key="3">
    <source>
        <dbReference type="Proteomes" id="UP000604825"/>
    </source>
</evidence>
<dbReference type="Proteomes" id="UP000604825">
    <property type="component" value="Unassembled WGS sequence"/>
</dbReference>
<evidence type="ECO:0000259" key="1">
    <source>
        <dbReference type="Pfam" id="PF24523"/>
    </source>
</evidence>
<dbReference type="EMBL" id="CAJGYO010000003">
    <property type="protein sequence ID" value="CAD6216775.1"/>
    <property type="molecule type" value="Genomic_DNA"/>
</dbReference>
<evidence type="ECO:0000313" key="2">
    <source>
        <dbReference type="EMBL" id="CAD6216775.1"/>
    </source>
</evidence>
<dbReference type="OrthoDB" id="620691at2759"/>
<sequence>MHQVDVTEPGTEATARLLSAAEGFPPNPDGKVIMWHRPLAWRDGLFLVRTTDLPRRYDELRVCDPATGCSQTLPLEPTFPGDAEKCWQPPWAAQKRWQPYVLLGDDGGGGGIRPFQVIKTNLVMSEHHRYLETQTFSSESGTWGTYAKLLAPYFHGSSLLRGGLPLVVGGAVHWLCVTDAASYVLMLNIRTTPAQVSVTTLPVSFPRPNNKVSLDYLLATATAGGSMMVLVADGDKISAWVQTATKPTAKWKPRPEVVVEYEALLRFRNVAWPGSFHVRLHWFDERSGFVLVYVGFTYGYFWLDLRSKKIVRCFSDPRLTATSVLVV</sequence>
<proteinExistence type="predicted"/>
<keyword evidence="3" id="KW-1185">Reference proteome</keyword>
<reference evidence="2" key="1">
    <citation type="submission" date="2020-10" db="EMBL/GenBank/DDBJ databases">
        <authorList>
            <person name="Han B."/>
            <person name="Lu T."/>
            <person name="Zhao Q."/>
            <person name="Huang X."/>
            <person name="Zhao Y."/>
        </authorList>
    </citation>
    <scope>NUCLEOTIDE SEQUENCE</scope>
</reference>
<dbReference type="InterPro" id="IPR056016">
    <property type="entry name" value="DUF7595"/>
</dbReference>
<organism evidence="2 3">
    <name type="scientific">Miscanthus lutarioriparius</name>
    <dbReference type="NCBI Taxonomy" id="422564"/>
    <lineage>
        <taxon>Eukaryota</taxon>
        <taxon>Viridiplantae</taxon>
        <taxon>Streptophyta</taxon>
        <taxon>Embryophyta</taxon>
        <taxon>Tracheophyta</taxon>
        <taxon>Spermatophyta</taxon>
        <taxon>Magnoliopsida</taxon>
        <taxon>Liliopsida</taxon>
        <taxon>Poales</taxon>
        <taxon>Poaceae</taxon>
        <taxon>PACMAD clade</taxon>
        <taxon>Panicoideae</taxon>
        <taxon>Andropogonodae</taxon>
        <taxon>Andropogoneae</taxon>
        <taxon>Saccharinae</taxon>
        <taxon>Miscanthus</taxon>
    </lineage>
</organism>
<comment type="caution">
    <text evidence="2">The sequence shown here is derived from an EMBL/GenBank/DDBJ whole genome shotgun (WGS) entry which is preliminary data.</text>
</comment>